<keyword evidence="9" id="KW-1185">Reference proteome</keyword>
<reference evidence="8 9" key="1">
    <citation type="submission" date="2009-01" db="EMBL/GenBank/DDBJ databases">
        <authorList>
            <person name="Qin X."/>
            <person name="Bachman B."/>
            <person name="Battles P."/>
            <person name="Bell A."/>
            <person name="Bess C."/>
            <person name="Bickham C."/>
            <person name="Chaboub L."/>
            <person name="Chen D."/>
            <person name="Coyle M."/>
            <person name="Deiros D.R."/>
            <person name="Dinh H."/>
            <person name="Forbes L."/>
            <person name="Fowler G."/>
            <person name="Francisco L."/>
            <person name="Fu Q."/>
            <person name="Gubbala S."/>
            <person name="Hale W."/>
            <person name="Han Y."/>
            <person name="Hemphill L."/>
            <person name="Highlander S.K."/>
            <person name="Hirani K."/>
            <person name="Hogues M."/>
            <person name="Jackson L."/>
            <person name="Jakkamsetti A."/>
            <person name="Javaid M."/>
            <person name="Jiang H."/>
            <person name="Korchina V."/>
            <person name="Kovar C."/>
            <person name="Lara F."/>
            <person name="Lee S."/>
            <person name="Mata R."/>
            <person name="Mathew T."/>
            <person name="Moen C."/>
            <person name="Morales K."/>
            <person name="Munidasa M."/>
            <person name="Nazareth L."/>
            <person name="Ngo R."/>
            <person name="Nguyen L."/>
            <person name="Okwuonu G."/>
            <person name="Ongeri F."/>
            <person name="Patil S."/>
            <person name="Petrosino J."/>
            <person name="Pham C."/>
            <person name="Pham P."/>
            <person name="Pu L.-L."/>
            <person name="Puazo M."/>
            <person name="Raj R."/>
            <person name="Reid J."/>
            <person name="Rouhana J."/>
            <person name="Saada N."/>
            <person name="Shang Y."/>
            <person name="Simmons D."/>
            <person name="Thornton R."/>
            <person name="Warren J."/>
            <person name="Weissenberger G."/>
            <person name="Zhang J."/>
            <person name="Zhang L."/>
            <person name="Zhou C."/>
            <person name="Zhu D."/>
            <person name="Muzny D."/>
            <person name="Worley K."/>
            <person name="Gibbs R."/>
        </authorList>
    </citation>
    <scope>NUCLEOTIDE SEQUENCE [LARGE SCALE GENOMIC DNA]</scope>
    <source>
        <strain evidence="8 9">DSM 15436</strain>
    </source>
</reference>
<dbReference type="AlphaFoldDB" id="C0W1M4"/>
<feature type="domain" description="Htaa" evidence="7">
    <location>
        <begin position="1043"/>
        <end position="1197"/>
    </location>
</feature>
<feature type="region of interest" description="Disordered" evidence="4">
    <location>
        <begin position="39"/>
        <end position="102"/>
    </location>
</feature>
<feature type="signal peptide" evidence="6">
    <location>
        <begin position="1"/>
        <end position="28"/>
    </location>
</feature>
<evidence type="ECO:0000256" key="4">
    <source>
        <dbReference type="SAM" id="MobiDB-lite"/>
    </source>
</evidence>
<keyword evidence="1" id="KW-0433">Leucine-rich repeat</keyword>
<evidence type="ECO:0000256" key="5">
    <source>
        <dbReference type="SAM" id="Phobius"/>
    </source>
</evidence>
<feature type="domain" description="Htaa" evidence="7">
    <location>
        <begin position="814"/>
        <end position="981"/>
    </location>
</feature>
<dbReference type="Gene3D" id="3.80.10.10">
    <property type="entry name" value="Ribonuclease Inhibitor"/>
    <property type="match status" value="1"/>
</dbReference>
<dbReference type="InterPro" id="IPR007331">
    <property type="entry name" value="Htaa"/>
</dbReference>
<evidence type="ECO:0000256" key="1">
    <source>
        <dbReference type="ARBA" id="ARBA00022614"/>
    </source>
</evidence>
<evidence type="ECO:0000256" key="3">
    <source>
        <dbReference type="SAM" id="Coils"/>
    </source>
</evidence>
<dbReference type="STRING" id="525245.HMPREF0044_1314"/>
<dbReference type="PROSITE" id="PS51450">
    <property type="entry name" value="LRR"/>
    <property type="match status" value="3"/>
</dbReference>
<dbReference type="EMBL" id="ACFG01000034">
    <property type="protein sequence ID" value="EEH63390.1"/>
    <property type="molecule type" value="Genomic_DNA"/>
</dbReference>
<feature type="domain" description="Htaa" evidence="7">
    <location>
        <begin position="613"/>
        <end position="784"/>
    </location>
</feature>
<dbReference type="RefSeq" id="WP_006546172.1">
    <property type="nucleotide sequence ID" value="NZ_DS999540.1"/>
</dbReference>
<keyword evidence="5" id="KW-0472">Membrane</keyword>
<dbReference type="InterPro" id="IPR032675">
    <property type="entry name" value="LRR_dom_sf"/>
</dbReference>
<dbReference type="eggNOG" id="COG4886">
    <property type="taxonomic scope" value="Bacteria"/>
</dbReference>
<accession>C0W1M4</accession>
<dbReference type="InterPro" id="IPR050836">
    <property type="entry name" value="SDS22/Internalin_LRR"/>
</dbReference>
<keyword evidence="5" id="KW-1133">Transmembrane helix</keyword>
<name>C0W1M4_9ACTO</name>
<dbReference type="HOGENOM" id="CLU_265171_0_0_11"/>
<keyword evidence="3" id="KW-0175">Coiled coil</keyword>
<evidence type="ECO:0000259" key="7">
    <source>
        <dbReference type="Pfam" id="PF04213"/>
    </source>
</evidence>
<evidence type="ECO:0000313" key="8">
    <source>
        <dbReference type="EMBL" id="EEH63390.1"/>
    </source>
</evidence>
<sequence>MRPTIKRALVSTLVTGALVIGASTPGLATEDTATALAETTSNLTSETTEADAVTEENTSEKSESDSEADAPAEITTEAGTPAHSTPSAPVAGPTLRSAEPAETAAVSDTIAVTEAYANWDFRRGFREYVGIENETLSGGLQILDKGKHLLWQPHPGQTFNLDGSSGLLKFAGQINWTKYDGILNVRIANPTIDFANKVLLVDGYTAGTLAKAGEVTFTQTAIASLPDLKIEKHNGYVVISSHKPIFNERVKDLVGLYQNEMAAPLVVTVATDNSEDTDTPQPVLWELFPTMYKNPVNGPVYTDAPLTNVSIPDPNLEACIRTYNEIAPGIPLTNRHLESLQQLKCINKGIKSLKGLEHAVNLNWVNFYANQINDLTPLAQASKLKVVEVGKNQLTTLTGLENSPLINQLSAEENYITDASVVKKLIRIDTLDLHDNRISDLSQVAVQTYDDEKISTVNLSHNRIADLSQYDSMPFIRDLNLSHNLISDLGRLPHKRGFERLNLEHNFITDPSAFGAWATDRYRGSFERLKIRYNKFTDWTPLKPLADQDKVFYYPESGSSDTLVNPKTLEELKTKHSATDAEIAQAEQARRDEEEKARKAAEEALIKSKTWNAQLTWGVKQSFRDYVAGDFAGGKWTVADGVKGSFEFPLLADQKINPLDHNRISFGGKVHFVAHHDILDMTIANPSIENEAGVWKLYADVATRPFDKSKLGHYLGLRASGEKAPLAPVSELKRSEIAVLTQLTESLQNSTKVLHFGKVTLTPEGSLAFAKFYEPNQVMDTLNVTIKEGTPNGVRSVYSPMTDTPAQPEETYTADLSWGVKESFRTYIKGDLAQGDWKLSGGVTGEFVFPLKDGVKVSPDNYEALDFKGTVHFKGHHGLLNLAISQPSIAKVNGKWELTATVTSTPFDKKDIGKYLGANLRVANGAPETRRVVIANLSEPTVKVDGKLVSLAFATVTLTDAGSVAFAKFYEPGQVLDALTVGIRPVTAPAPSQPGKTDSDKPKADAPVVSAPTQKQNTKPAEPAKPQIKKCEVDPTKKRITGGNLAWGVRASFTSYIRGSIAHGGWNLNGTSWDGANFNWAATGGVYNTATKSGTIYYGGAVNFYGHDGILDLTISNPSLVINGNYGALYVTVNGSDMSGKKFNLGRVHFADVALGGVYEANGTLNFQNATVTLTAAGAKAFVGFYSTGAALAPMSSSVSMVNATACDPATGELIEYGAFGGVLSQTGVEVEGMLLASLATLFAGVAALAMRRRQLR</sequence>
<feature type="chain" id="PRO_5002903915" evidence="6">
    <location>
        <begin position="29"/>
        <end position="1257"/>
    </location>
</feature>
<feature type="domain" description="Htaa" evidence="7">
    <location>
        <begin position="116"/>
        <end position="260"/>
    </location>
</feature>
<dbReference type="Proteomes" id="UP000010301">
    <property type="component" value="Unassembled WGS sequence"/>
</dbReference>
<feature type="region of interest" description="Disordered" evidence="4">
    <location>
        <begin position="987"/>
        <end position="1028"/>
    </location>
</feature>
<keyword evidence="6" id="KW-0732">Signal</keyword>
<dbReference type="PANTHER" id="PTHR46652:SF3">
    <property type="entry name" value="LEUCINE-RICH REPEAT-CONTAINING PROTEIN 9"/>
    <property type="match status" value="1"/>
</dbReference>
<dbReference type="Pfam" id="PF04213">
    <property type="entry name" value="HtaA"/>
    <property type="match status" value="4"/>
</dbReference>
<feature type="coiled-coil region" evidence="3">
    <location>
        <begin position="569"/>
        <end position="604"/>
    </location>
</feature>
<feature type="transmembrane region" description="Helical" evidence="5">
    <location>
        <begin position="1233"/>
        <end position="1251"/>
    </location>
</feature>
<gene>
    <name evidence="8" type="ORF">HMPREF0044_1314</name>
</gene>
<proteinExistence type="predicted"/>
<dbReference type="OrthoDB" id="7210788at2"/>
<dbReference type="eggNOG" id="COG0810">
    <property type="taxonomic scope" value="Bacteria"/>
</dbReference>
<protein>
    <submittedName>
        <fullName evidence="8">Leucine Rich Repeat protein</fullName>
    </submittedName>
</protein>
<organism evidence="8 9">
    <name type="scientific">Gleimia coleocanis DSM 15436</name>
    <dbReference type="NCBI Taxonomy" id="525245"/>
    <lineage>
        <taxon>Bacteria</taxon>
        <taxon>Bacillati</taxon>
        <taxon>Actinomycetota</taxon>
        <taxon>Actinomycetes</taxon>
        <taxon>Actinomycetales</taxon>
        <taxon>Actinomycetaceae</taxon>
        <taxon>Gleimia</taxon>
    </lineage>
</organism>
<comment type="caution">
    <text evidence="8">The sequence shown here is derived from an EMBL/GenBank/DDBJ whole genome shotgun (WGS) entry which is preliminary data.</text>
</comment>
<dbReference type="PANTHER" id="PTHR46652">
    <property type="entry name" value="LEUCINE-RICH REPEAT AND IQ DOMAIN-CONTAINING PROTEIN 1-RELATED"/>
    <property type="match status" value="1"/>
</dbReference>
<evidence type="ECO:0000256" key="2">
    <source>
        <dbReference type="ARBA" id="ARBA00022737"/>
    </source>
</evidence>
<dbReference type="SUPFAM" id="SSF52058">
    <property type="entry name" value="L domain-like"/>
    <property type="match status" value="1"/>
</dbReference>
<keyword evidence="2" id="KW-0677">Repeat</keyword>
<evidence type="ECO:0000256" key="6">
    <source>
        <dbReference type="SAM" id="SignalP"/>
    </source>
</evidence>
<dbReference type="InterPro" id="IPR001611">
    <property type="entry name" value="Leu-rich_rpt"/>
</dbReference>
<keyword evidence="5" id="KW-0812">Transmembrane</keyword>
<evidence type="ECO:0000313" key="9">
    <source>
        <dbReference type="Proteomes" id="UP000010301"/>
    </source>
</evidence>